<dbReference type="PRINTS" id="PR00081">
    <property type="entry name" value="GDHRDH"/>
</dbReference>
<dbReference type="EMBL" id="NCSJ02000224">
    <property type="protein sequence ID" value="RFU27080.1"/>
    <property type="molecule type" value="Genomic_DNA"/>
</dbReference>
<dbReference type="AlphaFoldDB" id="A0A3E2H111"/>
<dbReference type="OrthoDB" id="5296at2759"/>
<feature type="non-terminal residue" evidence="3">
    <location>
        <position position="1"/>
    </location>
</feature>
<dbReference type="InterPro" id="IPR002347">
    <property type="entry name" value="SDR_fam"/>
</dbReference>
<gene>
    <name evidence="3" type="ORF">B7463_g9246</name>
</gene>
<keyword evidence="4" id="KW-1185">Reference proteome</keyword>
<dbReference type="InterPro" id="IPR036291">
    <property type="entry name" value="NAD(P)-bd_dom_sf"/>
</dbReference>
<sequence length="251" mass="27184">MSSYLITGASRGFGLELVKHLSSYPSTTIRKIFAAARGSSPTAPLAEIIKNSNNRVHFIELDVTDEESIIAAVGEVEKLLGSQEGLDVLINNAAIQGDSAAISEMKIAELEETISVNLFGVHRVSSLFLPQLAKSQEKKIVNISSTLGSIELGTQSPNGRFTSYKISKAALNMLTIQYAYELGPKGFTVFALSPGWLQTDLGGERAHLKPADGARATLDIILHTQQNRDNGSFRDIYIEGSDIYTGQNPVW</sequence>
<evidence type="ECO:0000256" key="2">
    <source>
        <dbReference type="RuleBase" id="RU000363"/>
    </source>
</evidence>
<dbReference type="GO" id="GO:0016491">
    <property type="term" value="F:oxidoreductase activity"/>
    <property type="evidence" value="ECO:0007669"/>
    <property type="project" value="TreeGrafter"/>
</dbReference>
<comment type="caution">
    <text evidence="3">The sequence shown here is derived from an EMBL/GenBank/DDBJ whole genome shotgun (WGS) entry which is preliminary data.</text>
</comment>
<proteinExistence type="inferred from homology"/>
<dbReference type="Pfam" id="PF00106">
    <property type="entry name" value="adh_short"/>
    <property type="match status" value="1"/>
</dbReference>
<feature type="non-terminal residue" evidence="3">
    <location>
        <position position="251"/>
    </location>
</feature>
<evidence type="ECO:0000313" key="4">
    <source>
        <dbReference type="Proteomes" id="UP000258309"/>
    </source>
</evidence>
<dbReference type="CDD" id="cd05325">
    <property type="entry name" value="carb_red_sniffer_like_SDR_c"/>
    <property type="match status" value="1"/>
</dbReference>
<comment type="similarity">
    <text evidence="1 2">Belongs to the short-chain dehydrogenases/reductases (SDR) family.</text>
</comment>
<dbReference type="Gene3D" id="3.40.50.720">
    <property type="entry name" value="NAD(P)-binding Rossmann-like Domain"/>
    <property type="match status" value="1"/>
</dbReference>
<evidence type="ECO:0000256" key="1">
    <source>
        <dbReference type="ARBA" id="ARBA00006484"/>
    </source>
</evidence>
<dbReference type="Proteomes" id="UP000258309">
    <property type="component" value="Unassembled WGS sequence"/>
</dbReference>
<evidence type="ECO:0000313" key="3">
    <source>
        <dbReference type="EMBL" id="RFU27080.1"/>
    </source>
</evidence>
<protein>
    <submittedName>
        <fullName evidence="3">Uncharacterized protein</fullName>
    </submittedName>
</protein>
<organism evidence="3 4">
    <name type="scientific">Scytalidium lignicola</name>
    <name type="common">Hyphomycete</name>
    <dbReference type="NCBI Taxonomy" id="5539"/>
    <lineage>
        <taxon>Eukaryota</taxon>
        <taxon>Fungi</taxon>
        <taxon>Dikarya</taxon>
        <taxon>Ascomycota</taxon>
        <taxon>Pezizomycotina</taxon>
        <taxon>Leotiomycetes</taxon>
        <taxon>Leotiomycetes incertae sedis</taxon>
        <taxon>Scytalidium</taxon>
    </lineage>
</organism>
<name>A0A3E2H111_SCYLI</name>
<dbReference type="PANTHER" id="PTHR43544:SF36">
    <property type="entry name" value="CHAIN OXIDOREDUCTASE (CSGA), PUTATIVE (AFU_ORTHOLOGUE AFUA_4G00910)-RELATED"/>
    <property type="match status" value="1"/>
</dbReference>
<dbReference type="PRINTS" id="PR00080">
    <property type="entry name" value="SDRFAMILY"/>
</dbReference>
<accession>A0A3E2H111</accession>
<dbReference type="SUPFAM" id="SSF51735">
    <property type="entry name" value="NAD(P)-binding Rossmann-fold domains"/>
    <property type="match status" value="1"/>
</dbReference>
<dbReference type="PANTHER" id="PTHR43544">
    <property type="entry name" value="SHORT-CHAIN DEHYDROGENASE/REDUCTASE"/>
    <property type="match status" value="1"/>
</dbReference>
<dbReference type="OMA" id="FWASIEQ"/>
<dbReference type="GO" id="GO:0005737">
    <property type="term" value="C:cytoplasm"/>
    <property type="evidence" value="ECO:0007669"/>
    <property type="project" value="TreeGrafter"/>
</dbReference>
<reference evidence="3 4" key="1">
    <citation type="submission" date="2018-05" db="EMBL/GenBank/DDBJ databases">
        <title>Draft genome sequence of Scytalidium lignicola DSM 105466, a ubiquitous saprotrophic fungus.</title>
        <authorList>
            <person name="Buettner E."/>
            <person name="Gebauer A.M."/>
            <person name="Hofrichter M."/>
            <person name="Liers C."/>
            <person name="Kellner H."/>
        </authorList>
    </citation>
    <scope>NUCLEOTIDE SEQUENCE [LARGE SCALE GENOMIC DNA]</scope>
    <source>
        <strain evidence="3 4">DSM 105466</strain>
    </source>
</reference>
<dbReference type="InterPro" id="IPR051468">
    <property type="entry name" value="Fungal_SecMetab_SDRs"/>
</dbReference>